<feature type="domain" description="3'-5' exonuclease" evidence="8">
    <location>
        <begin position="25"/>
        <end position="198"/>
    </location>
</feature>
<dbReference type="SUPFAM" id="SSF53098">
    <property type="entry name" value="Ribonuclease H-like"/>
    <property type="match status" value="1"/>
</dbReference>
<accession>A0AAU7FAA5</accession>
<reference evidence="9" key="1">
    <citation type="submission" date="2024-05" db="EMBL/GenBank/DDBJ databases">
        <authorList>
            <person name="Yang L."/>
            <person name="Pan L."/>
        </authorList>
    </citation>
    <scope>NUCLEOTIDE SEQUENCE</scope>
    <source>
        <strain evidence="9">FCG-7</strain>
    </source>
</reference>
<dbReference type="PANTHER" id="PTHR13620">
    <property type="entry name" value="3-5 EXONUCLEASE"/>
    <property type="match status" value="1"/>
</dbReference>
<sequence>MRHYPPSKEQSALFPPFAGLDLSAIVVPQTAAELVAACDDLLAQSFVGFDTESKPVFRVGEVPSGPHVVQLATLQRGYIFQLSNAAARAAAGELLANAALIKVGFGLQSDRADIRRNLGVELAGVFDLDVVFRLHGYSATLGAKSAIALILRQRFSKSKRVSTSNWASARLQDNQLLYAANDAYAAIQVFTALKLSPAELRQYGVTTAQK</sequence>
<dbReference type="AlphaFoldDB" id="A0AAU7FAA5"/>
<evidence type="ECO:0000259" key="8">
    <source>
        <dbReference type="SMART" id="SM00474"/>
    </source>
</evidence>
<evidence type="ECO:0000256" key="5">
    <source>
        <dbReference type="ARBA" id="ARBA00022842"/>
    </source>
</evidence>
<keyword evidence="4 9" id="KW-0269">Exonuclease</keyword>
<evidence type="ECO:0000256" key="2">
    <source>
        <dbReference type="ARBA" id="ARBA00022723"/>
    </source>
</evidence>
<dbReference type="InterPro" id="IPR036397">
    <property type="entry name" value="RNaseH_sf"/>
</dbReference>
<evidence type="ECO:0000256" key="3">
    <source>
        <dbReference type="ARBA" id="ARBA00022801"/>
    </source>
</evidence>
<evidence type="ECO:0000256" key="6">
    <source>
        <dbReference type="ARBA" id="ARBA00040531"/>
    </source>
</evidence>
<dbReference type="RefSeq" id="WP_348945185.1">
    <property type="nucleotide sequence ID" value="NZ_CP157355.1"/>
</dbReference>
<keyword evidence="1" id="KW-0540">Nuclease</keyword>
<dbReference type="CDD" id="cd06141">
    <property type="entry name" value="WRN_exo"/>
    <property type="match status" value="1"/>
</dbReference>
<dbReference type="Pfam" id="PF01612">
    <property type="entry name" value="DNA_pol_A_exo1"/>
    <property type="match status" value="1"/>
</dbReference>
<dbReference type="InterPro" id="IPR051132">
    <property type="entry name" value="3-5_Exonuclease_domain"/>
</dbReference>
<dbReference type="EMBL" id="CP157355">
    <property type="protein sequence ID" value="XBM00859.1"/>
    <property type="molecule type" value="Genomic_DNA"/>
</dbReference>
<keyword evidence="3 9" id="KW-0378">Hydrolase</keyword>
<evidence type="ECO:0000313" key="9">
    <source>
        <dbReference type="EMBL" id="XBM00859.1"/>
    </source>
</evidence>
<dbReference type="KEGG" id="cmav:ABHF33_00830"/>
<proteinExistence type="predicted"/>
<keyword evidence="5" id="KW-0460">Magnesium</keyword>
<dbReference type="GO" id="GO:0046872">
    <property type="term" value="F:metal ion binding"/>
    <property type="evidence" value="ECO:0007669"/>
    <property type="project" value="UniProtKB-KW"/>
</dbReference>
<dbReference type="PANTHER" id="PTHR13620:SF109">
    <property type="entry name" value="3'-5' EXONUCLEASE"/>
    <property type="match status" value="1"/>
</dbReference>
<dbReference type="InterPro" id="IPR002562">
    <property type="entry name" value="3'-5'_exonuclease_dom"/>
</dbReference>
<evidence type="ECO:0000256" key="4">
    <source>
        <dbReference type="ARBA" id="ARBA00022839"/>
    </source>
</evidence>
<name>A0AAU7FAA5_9NEIS</name>
<organism evidence="9">
    <name type="scientific">Chitinibacter mangrovi</name>
    <dbReference type="NCBI Taxonomy" id="3153927"/>
    <lineage>
        <taxon>Bacteria</taxon>
        <taxon>Pseudomonadati</taxon>
        <taxon>Pseudomonadota</taxon>
        <taxon>Betaproteobacteria</taxon>
        <taxon>Neisseriales</taxon>
        <taxon>Chitinibacteraceae</taxon>
        <taxon>Chitinibacter</taxon>
    </lineage>
</organism>
<dbReference type="InterPro" id="IPR012337">
    <property type="entry name" value="RNaseH-like_sf"/>
</dbReference>
<dbReference type="GO" id="GO:0008408">
    <property type="term" value="F:3'-5' exonuclease activity"/>
    <property type="evidence" value="ECO:0007669"/>
    <property type="project" value="InterPro"/>
</dbReference>
<evidence type="ECO:0000256" key="1">
    <source>
        <dbReference type="ARBA" id="ARBA00022722"/>
    </source>
</evidence>
<evidence type="ECO:0000256" key="7">
    <source>
        <dbReference type="ARBA" id="ARBA00042761"/>
    </source>
</evidence>
<protein>
    <recommendedName>
        <fullName evidence="6">3'-5' exonuclease</fullName>
    </recommendedName>
    <alternativeName>
        <fullName evidence="7">Werner Syndrome-like exonuclease</fullName>
    </alternativeName>
</protein>
<dbReference type="GO" id="GO:0003676">
    <property type="term" value="F:nucleic acid binding"/>
    <property type="evidence" value="ECO:0007669"/>
    <property type="project" value="InterPro"/>
</dbReference>
<dbReference type="GO" id="GO:0006139">
    <property type="term" value="P:nucleobase-containing compound metabolic process"/>
    <property type="evidence" value="ECO:0007669"/>
    <property type="project" value="InterPro"/>
</dbReference>
<dbReference type="Gene3D" id="3.30.420.10">
    <property type="entry name" value="Ribonuclease H-like superfamily/Ribonuclease H"/>
    <property type="match status" value="1"/>
</dbReference>
<gene>
    <name evidence="9" type="ORF">ABHF33_00830</name>
</gene>
<dbReference type="SMART" id="SM00474">
    <property type="entry name" value="35EXOc"/>
    <property type="match status" value="1"/>
</dbReference>
<keyword evidence="2" id="KW-0479">Metal-binding</keyword>